<organism evidence="5">
    <name type="scientific">Chlamydomonas leiostraca</name>
    <dbReference type="NCBI Taxonomy" id="1034604"/>
    <lineage>
        <taxon>Eukaryota</taxon>
        <taxon>Viridiplantae</taxon>
        <taxon>Chlorophyta</taxon>
        <taxon>core chlorophytes</taxon>
        <taxon>Chlorophyceae</taxon>
        <taxon>CS clade</taxon>
        <taxon>Chlamydomonadales</taxon>
        <taxon>Chlamydomonadaceae</taxon>
        <taxon>Chlamydomonas</taxon>
    </lineage>
</organism>
<accession>A0A7S0S0X3</accession>
<evidence type="ECO:0000256" key="3">
    <source>
        <dbReference type="PROSITE-ProRule" id="PRU00023"/>
    </source>
</evidence>
<dbReference type="PANTHER" id="PTHR24198">
    <property type="entry name" value="ANKYRIN REPEAT AND PROTEIN KINASE DOMAIN-CONTAINING PROTEIN"/>
    <property type="match status" value="1"/>
</dbReference>
<evidence type="ECO:0000256" key="4">
    <source>
        <dbReference type="SAM" id="MobiDB-lite"/>
    </source>
</evidence>
<reference evidence="5" key="1">
    <citation type="submission" date="2021-01" db="EMBL/GenBank/DDBJ databases">
        <authorList>
            <person name="Corre E."/>
            <person name="Pelletier E."/>
            <person name="Niang G."/>
            <person name="Scheremetjew M."/>
            <person name="Finn R."/>
            <person name="Kale V."/>
            <person name="Holt S."/>
            <person name="Cochrane G."/>
            <person name="Meng A."/>
            <person name="Brown T."/>
            <person name="Cohen L."/>
        </authorList>
    </citation>
    <scope>NUCLEOTIDE SEQUENCE</scope>
    <source>
        <strain evidence="5">SAG 11-49</strain>
    </source>
</reference>
<feature type="repeat" description="ANK" evidence="3">
    <location>
        <begin position="85"/>
        <end position="117"/>
    </location>
</feature>
<protein>
    <submittedName>
        <fullName evidence="5">Uncharacterized protein</fullName>
    </submittedName>
</protein>
<dbReference type="InterPro" id="IPR002110">
    <property type="entry name" value="Ankyrin_rpt"/>
</dbReference>
<gene>
    <name evidence="5" type="ORF">CLEI1391_LOCUS15835</name>
</gene>
<keyword evidence="1" id="KW-0677">Repeat</keyword>
<dbReference type="SUPFAM" id="SSF48403">
    <property type="entry name" value="Ankyrin repeat"/>
    <property type="match status" value="1"/>
</dbReference>
<evidence type="ECO:0000313" key="5">
    <source>
        <dbReference type="EMBL" id="CAD8691652.1"/>
    </source>
</evidence>
<dbReference type="PROSITE" id="PS50297">
    <property type="entry name" value="ANK_REP_REGION"/>
    <property type="match status" value="2"/>
</dbReference>
<name>A0A7S0S0X3_9CHLO</name>
<proteinExistence type="predicted"/>
<sequence length="209" mass="23084">MAGLKGHIKFKESLADEMKPSSSPNSFTVQRSEGSYAMKMLQESSEGGNAAPRNIFEAAERGMTGWIVKAVERSLEFDINQRDKLQRTALHWAAEMGRIEAAEALMDYGVDVAAQECNGRTAIHLAAREGHADMLRTMMAELPDDQKEALANQRDLYGITPVYLSLQKGEDSRPAFEYLMECGGRYNQQSNSSHARDPVPPATEQAAKS</sequence>
<keyword evidence="2 3" id="KW-0040">ANK repeat</keyword>
<dbReference type="Pfam" id="PF12796">
    <property type="entry name" value="Ank_2"/>
    <property type="match status" value="1"/>
</dbReference>
<dbReference type="SMART" id="SM00248">
    <property type="entry name" value="ANK"/>
    <property type="match status" value="3"/>
</dbReference>
<dbReference type="PROSITE" id="PS50088">
    <property type="entry name" value="ANK_REPEAT"/>
    <property type="match status" value="2"/>
</dbReference>
<feature type="region of interest" description="Disordered" evidence="4">
    <location>
        <begin position="187"/>
        <end position="209"/>
    </location>
</feature>
<evidence type="ECO:0000256" key="2">
    <source>
        <dbReference type="ARBA" id="ARBA00023043"/>
    </source>
</evidence>
<evidence type="ECO:0000256" key="1">
    <source>
        <dbReference type="ARBA" id="ARBA00022737"/>
    </source>
</evidence>
<dbReference type="AlphaFoldDB" id="A0A7S0S0X3"/>
<dbReference type="InterPro" id="IPR036770">
    <property type="entry name" value="Ankyrin_rpt-contain_sf"/>
</dbReference>
<dbReference type="EMBL" id="HBFB01028308">
    <property type="protein sequence ID" value="CAD8691652.1"/>
    <property type="molecule type" value="Transcribed_RNA"/>
</dbReference>
<dbReference type="Gene3D" id="1.25.40.20">
    <property type="entry name" value="Ankyrin repeat-containing domain"/>
    <property type="match status" value="1"/>
</dbReference>
<feature type="repeat" description="ANK" evidence="3">
    <location>
        <begin position="118"/>
        <end position="139"/>
    </location>
</feature>
<dbReference type="PANTHER" id="PTHR24198:SF165">
    <property type="entry name" value="ANKYRIN REPEAT-CONTAINING PROTEIN-RELATED"/>
    <property type="match status" value="1"/>
</dbReference>